<feature type="non-terminal residue" evidence="1">
    <location>
        <position position="300"/>
    </location>
</feature>
<dbReference type="AlphaFoldDB" id="A0A094S7Z7"/>
<gene>
    <name evidence="1" type="ORF">GM51_18290</name>
</gene>
<evidence type="ECO:0008006" key="2">
    <source>
        <dbReference type="Google" id="ProtNLM"/>
    </source>
</evidence>
<dbReference type="InterPro" id="IPR007139">
    <property type="entry name" value="DUF349"/>
</dbReference>
<dbReference type="EMBL" id="JNSL01000163">
    <property type="protein sequence ID" value="KGA14028.1"/>
    <property type="molecule type" value="Genomic_DNA"/>
</dbReference>
<organism evidence="1">
    <name type="scientific">freshwater metagenome</name>
    <dbReference type="NCBI Taxonomy" id="449393"/>
    <lineage>
        <taxon>unclassified sequences</taxon>
        <taxon>metagenomes</taxon>
        <taxon>ecological metagenomes</taxon>
    </lineage>
</organism>
<protein>
    <recommendedName>
        <fullName evidence="2">DUF349 domain-containing protein</fullName>
    </recommendedName>
</protein>
<reference evidence="1" key="1">
    <citation type="submission" date="2014-06" db="EMBL/GenBank/DDBJ databases">
        <title>Key roles for freshwater Actinobacteria revealed by deep metagenomic sequencing.</title>
        <authorList>
            <person name="Ghai R."/>
            <person name="Mizuno C.M."/>
            <person name="Picazo A."/>
            <person name="Camacho A."/>
            <person name="Rodriguez-Valera F."/>
        </authorList>
    </citation>
    <scope>NUCLEOTIDE SEQUENCE</scope>
</reference>
<dbReference type="Pfam" id="PF03993">
    <property type="entry name" value="DUF349"/>
    <property type="match status" value="3"/>
</dbReference>
<name>A0A094S7Z7_9ZZZZ</name>
<comment type="caution">
    <text evidence="1">The sequence shown here is derived from an EMBL/GenBank/DDBJ whole genome shotgun (WGS) entry which is preliminary data.</text>
</comment>
<evidence type="ECO:0000313" key="1">
    <source>
        <dbReference type="EMBL" id="KGA14028.1"/>
    </source>
</evidence>
<proteinExistence type="predicted"/>
<accession>A0A094S7Z7</accession>
<sequence length="300" mass="33310">MTTSNEFGYVDETGNVFLNGTPDPIKVGQYAAGDPSEGLAFFTKRYEDLLAEIELAAARLKDGKGNLETVTALIERIEKSLSEPNLLGDLEKIKAGKDSLLAGFAEKKAAASEKKAAIKAAALARREELVALSESLEKSNAWKVTGEKYKELLDEWKKLPTTDRAKEQELWKRFSQARSGFDKARRAYFSTLDASRTQAVAAKKSLIAKASELAESSDWAATTAAYKKLMDDWKTLARAAKSEEEKLWAEFKETQDKFFANRNAANSVRDEEFTKNLDIKLELLKRAEALIPVKNVDAAK</sequence>